<dbReference type="Proteomes" id="UP000789759">
    <property type="component" value="Unassembled WGS sequence"/>
</dbReference>
<evidence type="ECO:0000256" key="1">
    <source>
        <dbReference type="SAM" id="MobiDB-lite"/>
    </source>
</evidence>
<evidence type="ECO:0000313" key="2">
    <source>
        <dbReference type="EMBL" id="CAG8466510.1"/>
    </source>
</evidence>
<feature type="region of interest" description="Disordered" evidence="1">
    <location>
        <begin position="78"/>
        <end position="121"/>
    </location>
</feature>
<dbReference type="EMBL" id="CAJVQA010000289">
    <property type="protein sequence ID" value="CAG8466510.1"/>
    <property type="molecule type" value="Genomic_DNA"/>
</dbReference>
<dbReference type="AlphaFoldDB" id="A0A9N8VXM6"/>
<evidence type="ECO:0000313" key="3">
    <source>
        <dbReference type="Proteomes" id="UP000789759"/>
    </source>
</evidence>
<protein>
    <submittedName>
        <fullName evidence="2">16287_t:CDS:1</fullName>
    </submittedName>
</protein>
<reference evidence="2" key="1">
    <citation type="submission" date="2021-06" db="EMBL/GenBank/DDBJ databases">
        <authorList>
            <person name="Kallberg Y."/>
            <person name="Tangrot J."/>
            <person name="Rosling A."/>
        </authorList>
    </citation>
    <scope>NUCLEOTIDE SEQUENCE</scope>
    <source>
        <strain evidence="2">FL966</strain>
    </source>
</reference>
<name>A0A9N8VXM6_9GLOM</name>
<sequence length="190" mass="20939">MVTVRFFGDTTSEFISIHSTISPGISATIYIKVERLLSLLKNKKDAINHILDLVQDEFEVVNKVVFINTDVNGGDSVHDGEFNSNGPTDLSSFFSNENGGNEKKMADDNENGGSDKNDDEGITITSTATAVDKKNPIKIFCANVHDCKTGCMLSENWKSLYELGFGYFLDSVKVKISPILHDDENTVYSL</sequence>
<organism evidence="2 3">
    <name type="scientific">Cetraspora pellucida</name>
    <dbReference type="NCBI Taxonomy" id="1433469"/>
    <lineage>
        <taxon>Eukaryota</taxon>
        <taxon>Fungi</taxon>
        <taxon>Fungi incertae sedis</taxon>
        <taxon>Mucoromycota</taxon>
        <taxon>Glomeromycotina</taxon>
        <taxon>Glomeromycetes</taxon>
        <taxon>Diversisporales</taxon>
        <taxon>Gigasporaceae</taxon>
        <taxon>Cetraspora</taxon>
    </lineage>
</organism>
<gene>
    <name evidence="2" type="ORF">CPELLU_LOCUS868</name>
</gene>
<feature type="compositionally biased region" description="Polar residues" evidence="1">
    <location>
        <begin position="82"/>
        <end position="99"/>
    </location>
</feature>
<keyword evidence="3" id="KW-1185">Reference proteome</keyword>
<dbReference type="OrthoDB" id="2447036at2759"/>
<proteinExistence type="predicted"/>
<comment type="caution">
    <text evidence="2">The sequence shown here is derived from an EMBL/GenBank/DDBJ whole genome shotgun (WGS) entry which is preliminary data.</text>
</comment>
<accession>A0A9N8VXM6</accession>